<evidence type="ECO:0000313" key="1">
    <source>
        <dbReference type="EMBL" id="TRO83761.1"/>
    </source>
</evidence>
<keyword evidence="2" id="KW-1185">Reference proteome</keyword>
<protein>
    <submittedName>
        <fullName evidence="1">Uncharacterized protein</fullName>
    </submittedName>
</protein>
<organism evidence="1 2">
    <name type="scientific">Trichloromonas acetexigens</name>
    <dbReference type="NCBI Taxonomy" id="38815"/>
    <lineage>
        <taxon>Bacteria</taxon>
        <taxon>Pseudomonadati</taxon>
        <taxon>Thermodesulfobacteriota</taxon>
        <taxon>Desulfuromonadia</taxon>
        <taxon>Desulfuromonadales</taxon>
        <taxon>Trichloromonadaceae</taxon>
        <taxon>Trichloromonas</taxon>
    </lineage>
</organism>
<proteinExistence type="predicted"/>
<comment type="caution">
    <text evidence="1">The sequence shown here is derived from an EMBL/GenBank/DDBJ whole genome shotgun (WGS) entry which is preliminary data.</text>
</comment>
<dbReference type="OrthoDB" id="5422646at2"/>
<sequence length="61" mass="6889">MSEFRVCRVCGYAKGFHVYFREHEKGQRIGLICPECGQSYDLGWVVEGLAESAEKGAVFDE</sequence>
<dbReference type="Proteomes" id="UP000317155">
    <property type="component" value="Unassembled WGS sequence"/>
</dbReference>
<accession>A0A550JKL8</accession>
<dbReference type="RefSeq" id="WP_092052443.1">
    <property type="nucleotide sequence ID" value="NZ_FOJJ01000001.1"/>
</dbReference>
<dbReference type="AlphaFoldDB" id="A0A550JKL8"/>
<name>A0A550JKL8_9BACT</name>
<gene>
    <name evidence="1" type="ORF">FL622_00835</name>
</gene>
<dbReference type="EMBL" id="VJVV01000001">
    <property type="protein sequence ID" value="TRO83761.1"/>
    <property type="molecule type" value="Genomic_DNA"/>
</dbReference>
<reference evidence="1 2" key="1">
    <citation type="submission" date="2019-07" db="EMBL/GenBank/DDBJ databases">
        <title>Insights of Desulfuromonas acetexigens electromicrobiology.</title>
        <authorList>
            <person name="Katuri K."/>
            <person name="Sapireddy V."/>
            <person name="Shaw D.R."/>
            <person name="Saikaly P."/>
        </authorList>
    </citation>
    <scope>NUCLEOTIDE SEQUENCE [LARGE SCALE GENOMIC DNA]</scope>
    <source>
        <strain evidence="1 2">2873</strain>
    </source>
</reference>
<evidence type="ECO:0000313" key="2">
    <source>
        <dbReference type="Proteomes" id="UP000317155"/>
    </source>
</evidence>